<proteinExistence type="predicted"/>
<sequence length="204" mass="24706">MGNKNLPRTFKNLKEIYSINLYDKILELRKFEIENFWKRTLFFWGTIAIVLAGYFGSKVDEKYLIFISLIGLLYNIIFSLSIRGSKYWQEHWETMAVIYENELDFDLFKSETSYLIYKNSKHFITTPYRFSVSKLTMLLSDLTVILWFLLWLKDLFNSFDKKFIFFQFEYCAKPHFFTIYVIIVHILLIGYFRYSIREGKVIHN</sequence>
<evidence type="ECO:0000313" key="3">
    <source>
        <dbReference type="Proteomes" id="UP000199307"/>
    </source>
</evidence>
<evidence type="ECO:0000313" key="2">
    <source>
        <dbReference type="EMBL" id="SCY60612.1"/>
    </source>
</evidence>
<keyword evidence="3" id="KW-1185">Reference proteome</keyword>
<keyword evidence="1" id="KW-1133">Transmembrane helix</keyword>
<evidence type="ECO:0000256" key="1">
    <source>
        <dbReference type="SAM" id="Phobius"/>
    </source>
</evidence>
<feature type="transmembrane region" description="Helical" evidence="1">
    <location>
        <begin position="63"/>
        <end position="82"/>
    </location>
</feature>
<dbReference type="Pfam" id="PF24838">
    <property type="entry name" value="8xMP"/>
    <property type="match status" value="1"/>
</dbReference>
<accession>A0ABY0LSG5</accession>
<name>A0ABY0LSG5_9FLAO</name>
<keyword evidence="1" id="KW-0812">Transmembrane</keyword>
<keyword evidence="1" id="KW-0472">Membrane</keyword>
<dbReference type="InterPro" id="IPR056918">
    <property type="entry name" value="8xMP"/>
</dbReference>
<dbReference type="Proteomes" id="UP000199307">
    <property type="component" value="Unassembled WGS sequence"/>
</dbReference>
<dbReference type="RefSeq" id="WP_091132961.1">
    <property type="nucleotide sequence ID" value="NZ_FMVC01000004.1"/>
</dbReference>
<feature type="transmembrane region" description="Helical" evidence="1">
    <location>
        <begin position="135"/>
        <end position="152"/>
    </location>
</feature>
<feature type="transmembrane region" description="Helical" evidence="1">
    <location>
        <begin position="40"/>
        <end position="57"/>
    </location>
</feature>
<dbReference type="EMBL" id="FMVC01000004">
    <property type="protein sequence ID" value="SCY60612.1"/>
    <property type="molecule type" value="Genomic_DNA"/>
</dbReference>
<feature type="transmembrane region" description="Helical" evidence="1">
    <location>
        <begin position="172"/>
        <end position="192"/>
    </location>
</feature>
<organism evidence="2 3">
    <name type="scientific">Flavobacterium anhuiense</name>
    <dbReference type="NCBI Taxonomy" id="459526"/>
    <lineage>
        <taxon>Bacteria</taxon>
        <taxon>Pseudomonadati</taxon>
        <taxon>Bacteroidota</taxon>
        <taxon>Flavobacteriia</taxon>
        <taxon>Flavobacteriales</taxon>
        <taxon>Flavobacteriaceae</taxon>
        <taxon>Flavobacterium</taxon>
    </lineage>
</organism>
<comment type="caution">
    <text evidence="2">The sequence shown here is derived from an EMBL/GenBank/DDBJ whole genome shotgun (WGS) entry which is preliminary data.</text>
</comment>
<gene>
    <name evidence="2" type="ORF">SAMN02927916_2552</name>
</gene>
<protein>
    <submittedName>
        <fullName evidence="2">Uncharacterized protein</fullName>
    </submittedName>
</protein>
<reference evidence="2 3" key="1">
    <citation type="submission" date="2016-10" db="EMBL/GenBank/DDBJ databases">
        <authorList>
            <person name="Varghese N."/>
            <person name="Submissions S."/>
        </authorList>
    </citation>
    <scope>NUCLEOTIDE SEQUENCE [LARGE SCALE GENOMIC DNA]</scope>
    <source>
        <strain evidence="2 3">CGMCC 1.6859</strain>
    </source>
</reference>